<dbReference type="EMBL" id="MCGE01000003">
    <property type="protein sequence ID" value="ORZ23257.1"/>
    <property type="molecule type" value="Genomic_DNA"/>
</dbReference>
<evidence type="ECO:0000313" key="1">
    <source>
        <dbReference type="EMBL" id="ORZ23257.1"/>
    </source>
</evidence>
<gene>
    <name evidence="1" type="ORF">BCR42DRAFT_387845</name>
</gene>
<accession>A0A1X2IW36</accession>
<evidence type="ECO:0000313" key="2">
    <source>
        <dbReference type="Proteomes" id="UP000193560"/>
    </source>
</evidence>
<keyword evidence="2" id="KW-1185">Reference proteome</keyword>
<dbReference type="Proteomes" id="UP000193560">
    <property type="component" value="Unassembled WGS sequence"/>
</dbReference>
<proteinExistence type="predicted"/>
<reference evidence="1 2" key="1">
    <citation type="submission" date="2016-07" db="EMBL/GenBank/DDBJ databases">
        <title>Pervasive Adenine N6-methylation of Active Genes in Fungi.</title>
        <authorList>
            <consortium name="DOE Joint Genome Institute"/>
            <person name="Mondo S.J."/>
            <person name="Dannebaum R.O."/>
            <person name="Kuo R.C."/>
            <person name="Labutti K."/>
            <person name="Haridas S."/>
            <person name="Kuo A."/>
            <person name="Salamov A."/>
            <person name="Ahrendt S.R."/>
            <person name="Lipzen A."/>
            <person name="Sullivan W."/>
            <person name="Andreopoulos W.B."/>
            <person name="Clum A."/>
            <person name="Lindquist E."/>
            <person name="Daum C."/>
            <person name="Ramamoorthy G.K."/>
            <person name="Gryganskyi A."/>
            <person name="Culley D."/>
            <person name="Magnuson J.K."/>
            <person name="James T.Y."/>
            <person name="O'Malley M.A."/>
            <person name="Stajich J.E."/>
            <person name="Spatafora J.W."/>
            <person name="Visel A."/>
            <person name="Grigoriev I.V."/>
        </authorList>
    </citation>
    <scope>NUCLEOTIDE SEQUENCE [LARGE SCALE GENOMIC DNA]</scope>
    <source>
        <strain evidence="1 2">NRRL 1336</strain>
    </source>
</reference>
<dbReference type="PANTHER" id="PTHR40050:SF1">
    <property type="entry name" value="INNER SPORE COAT PROTEIN H"/>
    <property type="match status" value="1"/>
</dbReference>
<dbReference type="Pfam" id="PF08757">
    <property type="entry name" value="CotH"/>
    <property type="match status" value="1"/>
</dbReference>
<protein>
    <submittedName>
        <fullName evidence="1">Coth protein-domain-containing protein</fullName>
    </submittedName>
</protein>
<dbReference type="AlphaFoldDB" id="A0A1X2IW36"/>
<organism evidence="1 2">
    <name type="scientific">Absidia repens</name>
    <dbReference type="NCBI Taxonomy" id="90262"/>
    <lineage>
        <taxon>Eukaryota</taxon>
        <taxon>Fungi</taxon>
        <taxon>Fungi incertae sedis</taxon>
        <taxon>Mucoromycota</taxon>
        <taxon>Mucoromycotina</taxon>
        <taxon>Mucoromycetes</taxon>
        <taxon>Mucorales</taxon>
        <taxon>Cunninghamellaceae</taxon>
        <taxon>Absidia</taxon>
    </lineage>
</organism>
<name>A0A1X2IW36_9FUNG</name>
<dbReference type="PANTHER" id="PTHR40050">
    <property type="entry name" value="INNER SPORE COAT PROTEIN H"/>
    <property type="match status" value="1"/>
</dbReference>
<dbReference type="STRING" id="90262.A0A1X2IW36"/>
<dbReference type="InterPro" id="IPR014867">
    <property type="entry name" value="Spore_coat_CotH_CotH2/3/7"/>
</dbReference>
<dbReference type="OrthoDB" id="10267127at2759"/>
<sequence>MIIVSQCQGDEQETNIVEYNVVVYSENKDVIVGVAMDRDVFPLRLHDTIPMLYTGAGPGKKPYRYVLLENLDTKTIEDFEPFERPAIIQSDRTFNEVYNRPWNKLSLPTLPKVYDFELGPNTAKNKEHEKQDLGYSKLYEDGVVANLMFEFDPIELDMLHADKMNLLKKIKGKMHYVSYDHIQHFDKVSLKIGGHSSRTWAKVPYKLKLKSSDGLYDRWNLKLRPEATDPTMIREKLYSDVLQASGVLAPRGSYARIYFNGRPVGLYLLVDDTVDESYLRETIHHGSNKANIGPVVKGDAGKGEYAADLAYRGDTADFYDELVYKVKTGKKNAASETADAMASLIDLTRFIANFNYSTAPKGQAVFEQWNKYIDVKHFIRQAACEWLGGNWDGIVYSGNNYMLYKHPKTNQFITIPMDFDFTFGNGLEGDQRRLMTGKWIDFSAKRMVHSYLWEKVISVPYFQQMYLDILNTINSKVTRPEVILPRVQALAYMIQHDAEWDKGLERWSSGGLSRQWANGTFLQSLDRGAGAEDENIGVTEWIRQKYRAVTEDLASIETLGTQEKDAQMQANAISIKGIPRDIFEKMEDDAEEDEHDD</sequence>
<comment type="caution">
    <text evidence="1">The sequence shown here is derived from an EMBL/GenBank/DDBJ whole genome shotgun (WGS) entry which is preliminary data.</text>
</comment>